<feature type="compositionally biased region" description="Basic and acidic residues" evidence="8">
    <location>
        <begin position="1150"/>
        <end position="1161"/>
    </location>
</feature>
<sequence>MDARPFRMMTEKPDMEEPTQPVSERAESEDVANARTDAAHRVGRSLQVRAPREHVRRHYHAHGRLQNKELQRCVEGHLPHMSPIASPRPGSVVVAVPDEDAMQVPLLRQQPRICTKSSSTGSFAQVPRHPKSSKLQYFWICAWSCEKLEEPISSIGKRSHMSHYNIPVAHPDIAFVPTSIARACFPGRIERLRVHQAMRPQARHSSCSKTRPRCSSDESFSQPLKEDRRTVFLRTDSPGVEEHVTPMFKHYVQTKRAYPADFLLLYQVGDFFESYFEDAERLADLLGIKLTSKSCGENENGRFKAAMAGVPLHTLNSKLRTLVTDAQQSVVICEQVADRTASERKTSLFARDVVRVITPGTLVDEELLDATTNNYLCAVTMSSSDDDMKWALVACDVSTGELVGCEGFGMAMCCSELARLAPKECLVEQGQMLNALRFALDRKTGGSGAGGVQSARQRIILKAVPKSVFDPGAYVKRAGLSDTIAEGFSQPCLSAAGAICTYLEGTLEKRGESVISRTSDLTTPLRPLEMYDVNEFMVLDATVVRNLELFETARDLSRHGSLLWALDRTKSCMGARELRKWILMPLMDTFIIQQRQNVVARLCAQTKLRKELRTMISGLPDWERMAVGIGMMRSNPRELKRYAESLLVLPDLLHRAALLVAELDADHVRSHFGVLHELAQLTSASTHLVEMAEDAVKAMLDMDELPVNLPSGFSTGGFGSQSSRFANERKVIFRQGRHALIDEQTDRCRESQKQLSSACEELLARVADVTGRTSGGRATSPTSTASAQVKEHQLYGWVLSVSKSLDGVLSAKQKRGLTLVSETKTERRFKSARLAQLEQDLQVSVRELYEAHAQQFETLRRNFAGQVELVRRISHTVAQLDVLCSFAQVAVDMGYIQPEIDTDEARREVSIENGRHAVVEQMKPFGTFVPNSTAFSRELDLYVLTGPNAGGKSVYLRQVALIQIMAQIGSFVPADRAVLGICDRVFTRVGAVDDLSGGNSTFMVEMLETAEIVSAATARSLVLLDEVGRGTSVPDGIAIAWAVLEELATREVAPRVIFATHFHELTSMADVLANVRNLQVLITADGVLTHSVVPGAASASHGILTARAAGLPDRVIRRATALRHALDEPCTHLRQALQLCVGSTVLSREDVSEQPESDARDGSQSISRDSASRLDVAGMELEEDGLRANARCAETSNDEFRRGFNAAVAQMRAQLDSLHCCE</sequence>
<dbReference type="Pfam" id="PF00488">
    <property type="entry name" value="MutS_V"/>
    <property type="match status" value="1"/>
</dbReference>
<keyword evidence="3 7" id="KW-0227">DNA damage</keyword>
<dbReference type="Gene3D" id="3.40.50.300">
    <property type="entry name" value="P-loop containing nucleotide triphosphate hydrolases"/>
    <property type="match status" value="1"/>
</dbReference>
<dbReference type="SMART" id="SM00533">
    <property type="entry name" value="MUTSd"/>
    <property type="match status" value="1"/>
</dbReference>
<gene>
    <name evidence="10" type="ORF">FVE85_5375</name>
</gene>
<keyword evidence="11" id="KW-1185">Reference proteome</keyword>
<proteinExistence type="inferred from homology"/>
<dbReference type="Pfam" id="PF05192">
    <property type="entry name" value="MutS_III"/>
    <property type="match status" value="1"/>
</dbReference>
<evidence type="ECO:0000256" key="2">
    <source>
        <dbReference type="ARBA" id="ARBA00022741"/>
    </source>
</evidence>
<dbReference type="InterPro" id="IPR016151">
    <property type="entry name" value="DNA_mismatch_repair_MutS_N"/>
</dbReference>
<dbReference type="InterPro" id="IPR000432">
    <property type="entry name" value="DNA_mismatch_repair_MutS_C"/>
</dbReference>
<dbReference type="GO" id="GO:0140664">
    <property type="term" value="F:ATP-dependent DNA damage sensor activity"/>
    <property type="evidence" value="ECO:0007669"/>
    <property type="project" value="InterPro"/>
</dbReference>
<dbReference type="EMBL" id="VRMN01000001">
    <property type="protein sequence ID" value="KAA8497790.1"/>
    <property type="molecule type" value="Genomic_DNA"/>
</dbReference>
<keyword evidence="6 7" id="KW-0234">DNA repair</keyword>
<evidence type="ECO:0000313" key="10">
    <source>
        <dbReference type="EMBL" id="KAA8497790.1"/>
    </source>
</evidence>
<dbReference type="InterPro" id="IPR007860">
    <property type="entry name" value="DNA_mmatch_repair_MutS_con_dom"/>
</dbReference>
<dbReference type="InterPro" id="IPR027417">
    <property type="entry name" value="P-loop_NTPase"/>
</dbReference>
<reference evidence="11" key="1">
    <citation type="journal article" date="2019" name="Nat. Commun.">
        <title>Expansion of phycobilisome linker gene families in mesophilic red algae.</title>
        <authorList>
            <person name="Lee J."/>
            <person name="Kim D."/>
            <person name="Bhattacharya D."/>
            <person name="Yoon H.S."/>
        </authorList>
    </citation>
    <scope>NUCLEOTIDE SEQUENCE [LARGE SCALE GENOMIC DNA]</scope>
    <source>
        <strain evidence="11">CCMP 1328</strain>
    </source>
</reference>
<dbReference type="GO" id="GO:0005524">
    <property type="term" value="F:ATP binding"/>
    <property type="evidence" value="ECO:0007669"/>
    <property type="project" value="UniProtKB-KW"/>
</dbReference>
<dbReference type="Gene3D" id="3.40.1170.10">
    <property type="entry name" value="DNA repair protein MutS, domain I"/>
    <property type="match status" value="1"/>
</dbReference>
<evidence type="ECO:0000256" key="8">
    <source>
        <dbReference type="SAM" id="MobiDB-lite"/>
    </source>
</evidence>
<feature type="region of interest" description="Disordered" evidence="8">
    <location>
        <begin position="1"/>
        <end position="30"/>
    </location>
</feature>
<dbReference type="Gene3D" id="1.10.1420.10">
    <property type="match status" value="2"/>
</dbReference>
<feature type="region of interest" description="Disordered" evidence="8">
    <location>
        <begin position="200"/>
        <end position="221"/>
    </location>
</feature>
<evidence type="ECO:0000256" key="1">
    <source>
        <dbReference type="ARBA" id="ARBA00006271"/>
    </source>
</evidence>
<dbReference type="SUPFAM" id="SSF55271">
    <property type="entry name" value="DNA repair protein MutS, domain I"/>
    <property type="match status" value="1"/>
</dbReference>
<dbReference type="GO" id="GO:0030983">
    <property type="term" value="F:mismatched DNA binding"/>
    <property type="evidence" value="ECO:0007669"/>
    <property type="project" value="InterPro"/>
</dbReference>
<feature type="region of interest" description="Disordered" evidence="8">
    <location>
        <begin position="1150"/>
        <end position="1173"/>
    </location>
</feature>
<dbReference type="SUPFAM" id="SSF52540">
    <property type="entry name" value="P-loop containing nucleoside triphosphate hydrolases"/>
    <property type="match status" value="1"/>
</dbReference>
<organism evidence="10 11">
    <name type="scientific">Porphyridium purpureum</name>
    <name type="common">Red alga</name>
    <name type="synonym">Porphyridium cruentum</name>
    <dbReference type="NCBI Taxonomy" id="35688"/>
    <lineage>
        <taxon>Eukaryota</taxon>
        <taxon>Rhodophyta</taxon>
        <taxon>Bangiophyceae</taxon>
        <taxon>Porphyridiales</taxon>
        <taxon>Porphyridiaceae</taxon>
        <taxon>Porphyridium</taxon>
    </lineage>
</organism>
<dbReference type="Pfam" id="PF05188">
    <property type="entry name" value="MutS_II"/>
    <property type="match status" value="1"/>
</dbReference>
<evidence type="ECO:0000256" key="4">
    <source>
        <dbReference type="ARBA" id="ARBA00022840"/>
    </source>
</evidence>
<accession>A0A5J4Z3C4</accession>
<dbReference type="SUPFAM" id="SSF53150">
    <property type="entry name" value="DNA repair protein MutS, domain II"/>
    <property type="match status" value="1"/>
</dbReference>
<dbReference type="InterPro" id="IPR036187">
    <property type="entry name" value="DNA_mismatch_repair_MutS_sf"/>
</dbReference>
<evidence type="ECO:0000256" key="6">
    <source>
        <dbReference type="ARBA" id="ARBA00023204"/>
    </source>
</evidence>
<evidence type="ECO:0000313" key="11">
    <source>
        <dbReference type="Proteomes" id="UP000324585"/>
    </source>
</evidence>
<dbReference type="Gene3D" id="3.30.420.110">
    <property type="entry name" value="MutS, connector domain"/>
    <property type="match status" value="1"/>
</dbReference>
<evidence type="ECO:0000256" key="3">
    <source>
        <dbReference type="ARBA" id="ARBA00022763"/>
    </source>
</evidence>
<dbReference type="InterPro" id="IPR007695">
    <property type="entry name" value="DNA_mismatch_repair_MutS-lik_N"/>
</dbReference>
<dbReference type="OrthoDB" id="121051at2759"/>
<evidence type="ECO:0000259" key="9">
    <source>
        <dbReference type="PROSITE" id="PS00486"/>
    </source>
</evidence>
<dbReference type="InterPro" id="IPR045076">
    <property type="entry name" value="MutS"/>
</dbReference>
<dbReference type="SUPFAM" id="SSF48334">
    <property type="entry name" value="DNA repair protein MutS, domain III"/>
    <property type="match status" value="1"/>
</dbReference>
<comment type="similarity">
    <text evidence="1 7">Belongs to the DNA mismatch repair MutS family.</text>
</comment>
<evidence type="ECO:0000256" key="7">
    <source>
        <dbReference type="RuleBase" id="RU003756"/>
    </source>
</evidence>
<dbReference type="InterPro" id="IPR036678">
    <property type="entry name" value="MutS_con_dom_sf"/>
</dbReference>
<dbReference type="Proteomes" id="UP000324585">
    <property type="component" value="Unassembled WGS sequence"/>
</dbReference>
<dbReference type="Pfam" id="PF01624">
    <property type="entry name" value="MutS_I"/>
    <property type="match status" value="1"/>
</dbReference>
<feature type="domain" description="DNA mismatch repair proteins mutS family" evidence="9">
    <location>
        <begin position="1020"/>
        <end position="1036"/>
    </location>
</feature>
<dbReference type="Pfam" id="PF05190">
    <property type="entry name" value="MutS_IV"/>
    <property type="match status" value="1"/>
</dbReference>
<dbReference type="PANTHER" id="PTHR11361">
    <property type="entry name" value="DNA MISMATCH REPAIR PROTEIN MUTS FAMILY MEMBER"/>
    <property type="match status" value="1"/>
</dbReference>
<dbReference type="GO" id="GO:0005634">
    <property type="term" value="C:nucleus"/>
    <property type="evidence" value="ECO:0007669"/>
    <property type="project" value="TreeGrafter"/>
</dbReference>
<evidence type="ECO:0000256" key="5">
    <source>
        <dbReference type="ARBA" id="ARBA00023125"/>
    </source>
</evidence>
<dbReference type="SMART" id="SM00534">
    <property type="entry name" value="MUTSac"/>
    <property type="match status" value="1"/>
</dbReference>
<dbReference type="PROSITE" id="PS00486">
    <property type="entry name" value="DNA_MISMATCH_REPAIR_2"/>
    <property type="match status" value="1"/>
</dbReference>
<protein>
    <submittedName>
        <fullName evidence="10">DNA mismatch repair protein MutS</fullName>
    </submittedName>
</protein>
<dbReference type="GO" id="GO:0043504">
    <property type="term" value="P:mitochondrial DNA repair"/>
    <property type="evidence" value="ECO:0007669"/>
    <property type="project" value="TreeGrafter"/>
</dbReference>
<dbReference type="AlphaFoldDB" id="A0A5J4Z3C4"/>
<keyword evidence="5 7" id="KW-0238">DNA-binding</keyword>
<dbReference type="OMA" id="DTWIMRR"/>
<feature type="compositionally biased region" description="Basic and acidic residues" evidence="8">
    <location>
        <begin position="1"/>
        <end position="15"/>
    </location>
</feature>
<keyword evidence="2 7" id="KW-0547">Nucleotide-binding</keyword>
<dbReference type="InterPro" id="IPR007696">
    <property type="entry name" value="DNA_mismatch_repair_MutS_core"/>
</dbReference>
<comment type="function">
    <text evidence="7">Component of the post-replicative DNA mismatch repair system (MMR).</text>
</comment>
<dbReference type="GO" id="GO:0005739">
    <property type="term" value="C:mitochondrion"/>
    <property type="evidence" value="ECO:0007669"/>
    <property type="project" value="TreeGrafter"/>
</dbReference>
<dbReference type="PANTHER" id="PTHR11361:SF34">
    <property type="entry name" value="DNA MISMATCH REPAIR PROTEIN MSH1, MITOCHONDRIAL"/>
    <property type="match status" value="1"/>
</dbReference>
<comment type="caution">
    <text evidence="10">The sequence shown here is derived from an EMBL/GenBank/DDBJ whole genome shotgun (WGS) entry which is preliminary data.</text>
</comment>
<keyword evidence="4" id="KW-0067">ATP-binding</keyword>
<dbReference type="InterPro" id="IPR007861">
    <property type="entry name" value="DNA_mismatch_repair_MutS_clamp"/>
</dbReference>
<name>A0A5J4Z3C4_PORPP</name>
<dbReference type="GO" id="GO:0006298">
    <property type="term" value="P:mismatch repair"/>
    <property type="evidence" value="ECO:0007669"/>
    <property type="project" value="InterPro"/>
</dbReference>